<feature type="region of interest" description="Disordered" evidence="3">
    <location>
        <begin position="24"/>
        <end position="61"/>
    </location>
</feature>
<feature type="region of interest" description="Disordered" evidence="3">
    <location>
        <begin position="488"/>
        <end position="507"/>
    </location>
</feature>
<dbReference type="AlphaFoldDB" id="A0AB39UZN1"/>
<keyword evidence="1" id="KW-0344">Guanine-nucleotide releasing factor</keyword>
<accession>A0AB39UZN1</accession>
<evidence type="ECO:0000259" key="5">
    <source>
        <dbReference type="Pfam" id="PF25390"/>
    </source>
</evidence>
<dbReference type="Pfam" id="PF25390">
    <property type="entry name" value="WD40_RLD"/>
    <property type="match status" value="1"/>
</dbReference>
<evidence type="ECO:0000256" key="1">
    <source>
        <dbReference type="ARBA" id="ARBA00022658"/>
    </source>
</evidence>
<dbReference type="InterPro" id="IPR000408">
    <property type="entry name" value="Reg_chr_condens"/>
</dbReference>
<reference evidence="6" key="1">
    <citation type="submission" date="2024-05" db="EMBL/GenBank/DDBJ databases">
        <title>Genome sequencing of novel strain.</title>
        <authorList>
            <person name="Ganbat D."/>
            <person name="Ganbat S."/>
            <person name="Lee S.-J."/>
        </authorList>
    </citation>
    <scope>NUCLEOTIDE SEQUENCE</scope>
    <source>
        <strain evidence="6">SMD15-11</strain>
    </source>
</reference>
<dbReference type="EMBL" id="CP154858">
    <property type="protein sequence ID" value="XDT73613.1"/>
    <property type="molecule type" value="Genomic_DNA"/>
</dbReference>
<dbReference type="PROSITE" id="PS51257">
    <property type="entry name" value="PROKAR_LIPOPROTEIN"/>
    <property type="match status" value="1"/>
</dbReference>
<evidence type="ECO:0000256" key="4">
    <source>
        <dbReference type="SAM" id="SignalP"/>
    </source>
</evidence>
<feature type="signal peptide" evidence="4">
    <location>
        <begin position="1"/>
        <end position="18"/>
    </location>
</feature>
<feature type="chain" id="PRO_5044302372" description="RCC1-like domain-containing protein" evidence="4">
    <location>
        <begin position="19"/>
        <end position="507"/>
    </location>
</feature>
<dbReference type="InterPro" id="IPR051553">
    <property type="entry name" value="Ran_GTPase-activating"/>
</dbReference>
<dbReference type="Gene3D" id="2.130.10.30">
    <property type="entry name" value="Regulator of chromosome condensation 1/beta-lactamase-inhibitor protein II"/>
    <property type="match status" value="2"/>
</dbReference>
<protein>
    <recommendedName>
        <fullName evidence="5">RCC1-like domain-containing protein</fullName>
    </recommendedName>
</protein>
<sequence>MSHRINVFIITLITALLAACGGGGGGSGDEGGGGGSVVGGVGSGSSGSGSGGTPSAQPEPVKLSAGWHHTCALMDNGTVQCWGSNGHGELGDGTTTEDSPTPVLVVSDNTGTLLTGVEEVSASRYYTCARLDTGGVKCWGWNEGGKLGDGKVDYNSFNLSAAVAPFIPYADEASSSYPVDVVDTNDQPLTDAVSVTAGSWHACALRENHQVVCWGQNFDGALGIGKDPVDFDPLNPDWDTLFSPRALTVVTAAGSQSPLTDVIQISAGSSDHTCALIDPDQDGKGRVRCWAWNGGSEGQLGNGNLTDAYAVAPSDPVQLNDGNNTVIENATQIAAGADHTCALLDTNEVVCWGWNAYGQVGSNSSAGSAPRAEYVLVDNQGTRLTDVKRIVTERGSHTCALKNDNSLWCWGDNTHGQLGQDPTLVDKAPFAIPGPTNLPGTILEVAVGGGGRDPLDNALIQYDGMHTCALVETNQGKDVWCWGSNDHGQLGDGTTTDSHEPVQVTGL</sequence>
<dbReference type="KEGG" id="tcd:AAIA72_06500"/>
<evidence type="ECO:0000313" key="6">
    <source>
        <dbReference type="EMBL" id="XDT73613.1"/>
    </source>
</evidence>
<dbReference type="SUPFAM" id="SSF50985">
    <property type="entry name" value="RCC1/BLIP-II"/>
    <property type="match status" value="2"/>
</dbReference>
<name>A0AB39UZN1_9GAMM</name>
<keyword evidence="2" id="KW-0677">Repeat</keyword>
<feature type="domain" description="RCC1-like" evidence="5">
    <location>
        <begin position="189"/>
        <end position="506"/>
    </location>
</feature>
<proteinExistence type="predicted"/>
<dbReference type="GO" id="GO:0005737">
    <property type="term" value="C:cytoplasm"/>
    <property type="evidence" value="ECO:0007669"/>
    <property type="project" value="TreeGrafter"/>
</dbReference>
<keyword evidence="4" id="KW-0732">Signal</keyword>
<dbReference type="PROSITE" id="PS50012">
    <property type="entry name" value="RCC1_3"/>
    <property type="match status" value="5"/>
</dbReference>
<feature type="compositionally biased region" description="Gly residues" evidence="3">
    <location>
        <begin position="24"/>
        <end position="52"/>
    </location>
</feature>
<evidence type="ECO:0000256" key="3">
    <source>
        <dbReference type="SAM" id="MobiDB-lite"/>
    </source>
</evidence>
<dbReference type="Pfam" id="PF13540">
    <property type="entry name" value="RCC1_2"/>
    <property type="match status" value="2"/>
</dbReference>
<dbReference type="GO" id="GO:0005085">
    <property type="term" value="F:guanyl-nucleotide exchange factor activity"/>
    <property type="evidence" value="ECO:0007669"/>
    <property type="project" value="TreeGrafter"/>
</dbReference>
<dbReference type="PRINTS" id="PR00633">
    <property type="entry name" value="RCCNDNSATION"/>
</dbReference>
<dbReference type="InterPro" id="IPR058923">
    <property type="entry name" value="RCC1-like_dom"/>
</dbReference>
<evidence type="ECO:0000256" key="2">
    <source>
        <dbReference type="ARBA" id="ARBA00022737"/>
    </source>
</evidence>
<dbReference type="RefSeq" id="WP_369602599.1">
    <property type="nucleotide sequence ID" value="NZ_CP154858.1"/>
</dbReference>
<organism evidence="6">
    <name type="scientific">Thermohahella caldifontis</name>
    <dbReference type="NCBI Taxonomy" id="3142973"/>
    <lineage>
        <taxon>Bacteria</taxon>
        <taxon>Pseudomonadati</taxon>
        <taxon>Pseudomonadota</taxon>
        <taxon>Gammaproteobacteria</taxon>
        <taxon>Oceanospirillales</taxon>
        <taxon>Hahellaceae</taxon>
        <taxon>Thermohahella</taxon>
    </lineage>
</organism>
<dbReference type="InterPro" id="IPR009091">
    <property type="entry name" value="RCC1/BLIP-II"/>
</dbReference>
<dbReference type="PANTHER" id="PTHR45982:SF1">
    <property type="entry name" value="REGULATOR OF CHROMOSOME CONDENSATION"/>
    <property type="match status" value="1"/>
</dbReference>
<dbReference type="PANTHER" id="PTHR45982">
    <property type="entry name" value="REGULATOR OF CHROMOSOME CONDENSATION"/>
    <property type="match status" value="1"/>
</dbReference>
<gene>
    <name evidence="6" type="ORF">AAIA72_06500</name>
</gene>